<keyword evidence="3" id="KW-1185">Reference proteome</keyword>
<protein>
    <submittedName>
        <fullName evidence="2">(2Fe-2S)-binding protein</fullName>
    </submittedName>
</protein>
<dbReference type="AlphaFoldDB" id="A0A0R0C9G8"/>
<comment type="caution">
    <text evidence="2">The sequence shown here is derived from an EMBL/GenBank/DDBJ whole genome shotgun (WGS) entry which is preliminary data.</text>
</comment>
<dbReference type="SUPFAM" id="SSF54292">
    <property type="entry name" value="2Fe-2S ferredoxin-like"/>
    <property type="match status" value="1"/>
</dbReference>
<evidence type="ECO:0000256" key="1">
    <source>
        <dbReference type="ARBA" id="ARBA00023002"/>
    </source>
</evidence>
<dbReference type="Gene3D" id="3.10.20.440">
    <property type="entry name" value="2Fe-2S iron-sulphur cluster binding domain, sarcosine oxidase, alpha subunit, N-terminal domain"/>
    <property type="match status" value="1"/>
</dbReference>
<dbReference type="STRING" id="405444.ABB26_13380"/>
<reference evidence="2 3" key="1">
    <citation type="submission" date="2015-05" db="EMBL/GenBank/DDBJ databases">
        <title>Genome sequencing and analysis of members of genus Stenotrophomonas.</title>
        <authorList>
            <person name="Patil P.P."/>
            <person name="Midha S."/>
            <person name="Patil P.B."/>
        </authorList>
    </citation>
    <scope>NUCLEOTIDE SEQUENCE [LARGE SCALE GENOMIC DNA]</scope>
    <source>
        <strain evidence="2 3">DSM 18929</strain>
    </source>
</reference>
<organism evidence="2 3">
    <name type="scientific">Stenotrophomonas humi</name>
    <dbReference type="NCBI Taxonomy" id="405444"/>
    <lineage>
        <taxon>Bacteria</taxon>
        <taxon>Pseudomonadati</taxon>
        <taxon>Pseudomonadota</taxon>
        <taxon>Gammaproteobacteria</taxon>
        <taxon>Lysobacterales</taxon>
        <taxon>Lysobacteraceae</taxon>
        <taxon>Stenotrophomonas</taxon>
    </lineage>
</organism>
<dbReference type="Pfam" id="PF13510">
    <property type="entry name" value="Fer2_4"/>
    <property type="match status" value="1"/>
</dbReference>
<dbReference type="InterPro" id="IPR042204">
    <property type="entry name" value="2Fe-2S-bd_N"/>
</dbReference>
<accession>A0A0R0C9G8</accession>
<gene>
    <name evidence="2" type="ORF">ABB26_13380</name>
</gene>
<dbReference type="OrthoDB" id="573392at2"/>
<proteinExistence type="predicted"/>
<dbReference type="GO" id="GO:0051536">
    <property type="term" value="F:iron-sulfur cluster binding"/>
    <property type="evidence" value="ECO:0007669"/>
    <property type="project" value="InterPro"/>
</dbReference>
<evidence type="ECO:0000313" key="3">
    <source>
        <dbReference type="Proteomes" id="UP000050864"/>
    </source>
</evidence>
<name>A0A0R0C9G8_9GAMM</name>
<dbReference type="Proteomes" id="UP000050864">
    <property type="component" value="Unassembled WGS sequence"/>
</dbReference>
<sequence length="78" mass="8207">MVQLRIDDMQIEVIAGTSVAAAIAHVGGTTRTSCTGMRRAPLCGMGVCFECRATVNGVAQERTCLLPVADAMEVRTHG</sequence>
<keyword evidence="1" id="KW-0560">Oxidoreductase</keyword>
<dbReference type="PATRIC" id="fig|405444.3.peg.1776"/>
<evidence type="ECO:0000313" key="2">
    <source>
        <dbReference type="EMBL" id="KRG63282.1"/>
    </source>
</evidence>
<dbReference type="InterPro" id="IPR036010">
    <property type="entry name" value="2Fe-2S_ferredoxin-like_sf"/>
</dbReference>
<dbReference type="GO" id="GO:0016491">
    <property type="term" value="F:oxidoreductase activity"/>
    <property type="evidence" value="ECO:0007669"/>
    <property type="project" value="UniProtKB-KW"/>
</dbReference>
<dbReference type="EMBL" id="LDJI01000025">
    <property type="protein sequence ID" value="KRG63282.1"/>
    <property type="molecule type" value="Genomic_DNA"/>
</dbReference>